<proteinExistence type="predicted"/>
<sequence>MESKFVITFNLFVELLMPEYTFLFNCLVQTTCLFKIILYLNELKTLGVIRAFLLSWFLSFYIN</sequence>
<feature type="transmembrane region" description="Helical" evidence="1">
    <location>
        <begin position="45"/>
        <end position="62"/>
    </location>
</feature>
<accession>A0A3M7P7U7</accession>
<comment type="caution">
    <text evidence="2">The sequence shown here is derived from an EMBL/GenBank/DDBJ whole genome shotgun (WGS) entry which is preliminary data.</text>
</comment>
<keyword evidence="1" id="KW-1133">Transmembrane helix</keyword>
<dbReference type="EMBL" id="REGN01012544">
    <property type="protein sequence ID" value="RMZ95165.1"/>
    <property type="molecule type" value="Genomic_DNA"/>
</dbReference>
<reference evidence="2 3" key="1">
    <citation type="journal article" date="2018" name="Sci. Rep.">
        <title>Genomic signatures of local adaptation to the degree of environmental predictability in rotifers.</title>
        <authorList>
            <person name="Franch-Gras L."/>
            <person name="Hahn C."/>
            <person name="Garcia-Roger E.M."/>
            <person name="Carmona M.J."/>
            <person name="Serra M."/>
            <person name="Gomez A."/>
        </authorList>
    </citation>
    <scope>NUCLEOTIDE SEQUENCE [LARGE SCALE GENOMIC DNA]</scope>
    <source>
        <strain evidence="2">HYR1</strain>
    </source>
</reference>
<keyword evidence="3" id="KW-1185">Reference proteome</keyword>
<organism evidence="2 3">
    <name type="scientific">Brachionus plicatilis</name>
    <name type="common">Marine rotifer</name>
    <name type="synonym">Brachionus muelleri</name>
    <dbReference type="NCBI Taxonomy" id="10195"/>
    <lineage>
        <taxon>Eukaryota</taxon>
        <taxon>Metazoa</taxon>
        <taxon>Spiralia</taxon>
        <taxon>Gnathifera</taxon>
        <taxon>Rotifera</taxon>
        <taxon>Eurotatoria</taxon>
        <taxon>Monogononta</taxon>
        <taxon>Pseudotrocha</taxon>
        <taxon>Ploima</taxon>
        <taxon>Brachionidae</taxon>
        <taxon>Brachionus</taxon>
    </lineage>
</organism>
<gene>
    <name evidence="2" type="ORF">BpHYR1_010279</name>
</gene>
<feature type="transmembrane region" description="Helical" evidence="1">
    <location>
        <begin position="20"/>
        <end position="38"/>
    </location>
</feature>
<dbReference type="Proteomes" id="UP000276133">
    <property type="component" value="Unassembled WGS sequence"/>
</dbReference>
<protein>
    <submittedName>
        <fullName evidence="2">Uncharacterized protein</fullName>
    </submittedName>
</protein>
<dbReference type="AlphaFoldDB" id="A0A3M7P7U7"/>
<name>A0A3M7P7U7_BRAPC</name>
<evidence type="ECO:0000313" key="2">
    <source>
        <dbReference type="EMBL" id="RMZ95165.1"/>
    </source>
</evidence>
<evidence type="ECO:0000313" key="3">
    <source>
        <dbReference type="Proteomes" id="UP000276133"/>
    </source>
</evidence>
<keyword evidence="1" id="KW-0812">Transmembrane</keyword>
<evidence type="ECO:0000256" key="1">
    <source>
        <dbReference type="SAM" id="Phobius"/>
    </source>
</evidence>
<keyword evidence="1" id="KW-0472">Membrane</keyword>